<sequence length="46" mass="5564">MNLKEDYNNTSYTSYSEFLENYYESLSNQIKKTNAKELLIEKYKKS</sequence>
<accession>A0A7W9ZK71</accession>
<proteinExistence type="predicted"/>
<evidence type="ECO:0000313" key="1">
    <source>
        <dbReference type="EMBL" id="MBB6213025.1"/>
    </source>
</evidence>
<gene>
    <name evidence="1" type="ORF">HNP67_000508</name>
</gene>
<comment type="caution">
    <text evidence="1">The sequence shown here is derived from an EMBL/GenBank/DDBJ whole genome shotgun (WGS) entry which is preliminary data.</text>
</comment>
<dbReference type="AlphaFoldDB" id="A0A7W9ZK71"/>
<protein>
    <submittedName>
        <fullName evidence="1">Uncharacterized protein</fullName>
    </submittedName>
</protein>
<dbReference type="Proteomes" id="UP000536100">
    <property type="component" value="Unassembled WGS sequence"/>
</dbReference>
<organism evidence="1 2">
    <name type="scientific">Borreliella californiensis</name>
    <dbReference type="NCBI Taxonomy" id="373543"/>
    <lineage>
        <taxon>Bacteria</taxon>
        <taxon>Pseudomonadati</taxon>
        <taxon>Spirochaetota</taxon>
        <taxon>Spirochaetia</taxon>
        <taxon>Spirochaetales</taxon>
        <taxon>Borreliaceae</taxon>
        <taxon>Borreliella</taxon>
    </lineage>
</organism>
<dbReference type="EMBL" id="JACHFB010000002">
    <property type="protein sequence ID" value="MBB6213025.1"/>
    <property type="molecule type" value="Genomic_DNA"/>
</dbReference>
<name>A0A7W9ZK71_9SPIR</name>
<evidence type="ECO:0000313" key="2">
    <source>
        <dbReference type="Proteomes" id="UP000536100"/>
    </source>
</evidence>
<reference evidence="1 2" key="1">
    <citation type="submission" date="2020-08" db="EMBL/GenBank/DDBJ databases">
        <title>Genomic Encyclopedia of Type Strains, Phase IV (KMG-IV): sequencing the most valuable type-strain genomes for metagenomic binning, comparative biology and taxonomic classification.</title>
        <authorList>
            <person name="Goeker M."/>
        </authorList>
    </citation>
    <scope>NUCLEOTIDE SEQUENCE [LARGE SCALE GENOMIC DNA]</scope>
    <source>
        <strain evidence="1 2">DSM 17989</strain>
    </source>
</reference>